<evidence type="ECO:0000313" key="2">
    <source>
        <dbReference type="Proteomes" id="UP001162992"/>
    </source>
</evidence>
<name>A0ACC2AYN9_DIPCM</name>
<evidence type="ECO:0000313" key="1">
    <source>
        <dbReference type="EMBL" id="KAJ7522540.1"/>
    </source>
</evidence>
<reference evidence="2" key="1">
    <citation type="journal article" date="2024" name="Proc. Natl. Acad. Sci. U.S.A.">
        <title>Extraordinary preservation of gene collinearity over three hundred million years revealed in homosporous lycophytes.</title>
        <authorList>
            <person name="Li C."/>
            <person name="Wickell D."/>
            <person name="Kuo L.Y."/>
            <person name="Chen X."/>
            <person name="Nie B."/>
            <person name="Liao X."/>
            <person name="Peng D."/>
            <person name="Ji J."/>
            <person name="Jenkins J."/>
            <person name="Williams M."/>
            <person name="Shu S."/>
            <person name="Plott C."/>
            <person name="Barry K."/>
            <person name="Rajasekar S."/>
            <person name="Grimwood J."/>
            <person name="Han X."/>
            <person name="Sun S."/>
            <person name="Hou Z."/>
            <person name="He W."/>
            <person name="Dai G."/>
            <person name="Sun C."/>
            <person name="Schmutz J."/>
            <person name="Leebens-Mack J.H."/>
            <person name="Li F.W."/>
            <person name="Wang L."/>
        </authorList>
    </citation>
    <scope>NUCLEOTIDE SEQUENCE [LARGE SCALE GENOMIC DNA]</scope>
    <source>
        <strain evidence="2">cv. PW_Plant_1</strain>
    </source>
</reference>
<dbReference type="Proteomes" id="UP001162992">
    <property type="component" value="Chromosome 18"/>
</dbReference>
<sequence length="517" mass="56441">MERSLEGWEGVQRQGQDLADRFTLLAQGLGCMLQSHIRTPGTFCNSPAAVDVSSQPSAAENSLQGESEPLLKWRWPWVKCRKFNGRMDRVGAGGKREHASGGASREEALEASSGIQELGHRLGQAGAELGACVGELVGHVVKQCSKPAIGNAATQFKSQSSPLIVNENQQGRELEWREPNKDVQEQGLISRQARRENGLPVSSSHSERVDVSNEEFFAILANSNGKISKQQSSITVTTMYDSRTQDIESSVVARGDLWRAEASHGGSSSGSGSPLFMLQVGPVLLVRDSTLLLPVHLSKQHLLWYGFDRKNGLHSLCPAIWSKQRKWLLMSMISLNSLRCSFMDLQCPNGQLTYVAGEGFTGNAFMPAFGGVLQAQGRLPGEARLSFSYKNKLGTRLSPSLLLPERSFSLGVVQPLSWQRSGLMLRPTVQLSVTPTLGGRYPGWRAEVIHLPTEKLSWGCGCSFTLEPCAFASISLGRSKRNGEYTGSSGVVLQVETPLENLRRTSVNIQLNSSIEF</sequence>
<gene>
    <name evidence="1" type="ORF">O6H91_18G015900</name>
</gene>
<proteinExistence type="predicted"/>
<protein>
    <submittedName>
        <fullName evidence="1">Uncharacterized protein</fullName>
    </submittedName>
</protein>
<keyword evidence="2" id="KW-1185">Reference proteome</keyword>
<comment type="caution">
    <text evidence="1">The sequence shown here is derived from an EMBL/GenBank/DDBJ whole genome shotgun (WGS) entry which is preliminary data.</text>
</comment>
<organism evidence="1 2">
    <name type="scientific">Diphasiastrum complanatum</name>
    <name type="common">Issler's clubmoss</name>
    <name type="synonym">Lycopodium complanatum</name>
    <dbReference type="NCBI Taxonomy" id="34168"/>
    <lineage>
        <taxon>Eukaryota</taxon>
        <taxon>Viridiplantae</taxon>
        <taxon>Streptophyta</taxon>
        <taxon>Embryophyta</taxon>
        <taxon>Tracheophyta</taxon>
        <taxon>Lycopodiopsida</taxon>
        <taxon>Lycopodiales</taxon>
        <taxon>Lycopodiaceae</taxon>
        <taxon>Lycopodioideae</taxon>
        <taxon>Diphasiastrum</taxon>
    </lineage>
</organism>
<accession>A0ACC2AYN9</accession>
<dbReference type="EMBL" id="CM055109">
    <property type="protein sequence ID" value="KAJ7522540.1"/>
    <property type="molecule type" value="Genomic_DNA"/>
</dbReference>